<proteinExistence type="predicted"/>
<evidence type="ECO:0000256" key="11">
    <source>
        <dbReference type="ARBA" id="ARBA00022989"/>
    </source>
</evidence>
<evidence type="ECO:0000256" key="15">
    <source>
        <dbReference type="PROSITE-ProRule" id="PRU00169"/>
    </source>
</evidence>
<evidence type="ECO:0000256" key="12">
    <source>
        <dbReference type="ARBA" id="ARBA00023012"/>
    </source>
</evidence>
<dbReference type="InterPro" id="IPR004358">
    <property type="entry name" value="Sig_transdc_His_kin-like_C"/>
</dbReference>
<dbReference type="SUPFAM" id="SSF55874">
    <property type="entry name" value="ATPase domain of HSP90 chaperone/DNA topoisomerase II/histidine kinase"/>
    <property type="match status" value="1"/>
</dbReference>
<dbReference type="SUPFAM" id="SSF55785">
    <property type="entry name" value="PYP-like sensor domain (PAS domain)"/>
    <property type="match status" value="2"/>
</dbReference>
<dbReference type="InterPro" id="IPR001638">
    <property type="entry name" value="Solute-binding_3/MltF_N"/>
</dbReference>
<feature type="domain" description="PAS" evidence="20">
    <location>
        <begin position="946"/>
        <end position="1018"/>
    </location>
</feature>
<feature type="domain" description="Histidine kinase" evidence="18">
    <location>
        <begin position="1212"/>
        <end position="1434"/>
    </location>
</feature>
<dbReference type="InterPro" id="IPR005467">
    <property type="entry name" value="His_kinase_dom"/>
</dbReference>
<keyword evidence="8" id="KW-0547">Nucleotide-binding</keyword>
<evidence type="ECO:0000256" key="6">
    <source>
        <dbReference type="ARBA" id="ARBA00022679"/>
    </source>
</evidence>
<dbReference type="PROSITE" id="PS50113">
    <property type="entry name" value="PAC"/>
    <property type="match status" value="1"/>
</dbReference>
<dbReference type="Gene3D" id="3.40.50.2300">
    <property type="match status" value="1"/>
</dbReference>
<dbReference type="SMART" id="SM00086">
    <property type="entry name" value="PAC"/>
    <property type="match status" value="2"/>
</dbReference>
<dbReference type="InterPro" id="IPR011006">
    <property type="entry name" value="CheY-like_superfamily"/>
</dbReference>
<evidence type="ECO:0000259" key="18">
    <source>
        <dbReference type="PROSITE" id="PS50109"/>
    </source>
</evidence>
<dbReference type="SUPFAM" id="SSF47226">
    <property type="entry name" value="Histidine-containing phosphotransfer domain, HPT domain"/>
    <property type="match status" value="1"/>
</dbReference>
<keyword evidence="9" id="KW-0418">Kinase</keyword>
<dbReference type="SUPFAM" id="SSF47384">
    <property type="entry name" value="Homodimeric domain of signal transducing histidine kinase"/>
    <property type="match status" value="1"/>
</dbReference>
<protein>
    <recommendedName>
        <fullName evidence="3">histidine kinase</fullName>
        <ecNumber evidence="3">2.7.13.3</ecNumber>
    </recommendedName>
</protein>
<dbReference type="SMART" id="SM00448">
    <property type="entry name" value="REC"/>
    <property type="match status" value="1"/>
</dbReference>
<keyword evidence="11" id="KW-1133">Transmembrane helix</keyword>
<keyword evidence="7" id="KW-0812">Transmembrane</keyword>
<feature type="coiled-coil region" evidence="16">
    <location>
        <begin position="1185"/>
        <end position="1212"/>
    </location>
</feature>
<dbReference type="InterPro" id="IPR008207">
    <property type="entry name" value="Sig_transdc_His_kin_Hpt_dom"/>
</dbReference>
<dbReference type="PROSITE" id="PS50110">
    <property type="entry name" value="RESPONSE_REGULATORY"/>
    <property type="match status" value="1"/>
</dbReference>
<keyword evidence="10" id="KW-0067">ATP-binding</keyword>
<evidence type="ECO:0000256" key="7">
    <source>
        <dbReference type="ARBA" id="ARBA00022692"/>
    </source>
</evidence>
<feature type="domain" description="HPt" evidence="22">
    <location>
        <begin position="1624"/>
        <end position="1716"/>
    </location>
</feature>
<dbReference type="Gene3D" id="3.30.565.10">
    <property type="entry name" value="Histidine kinase-like ATPase, C-terminal domain"/>
    <property type="match status" value="1"/>
</dbReference>
<evidence type="ECO:0000259" key="21">
    <source>
        <dbReference type="PROSITE" id="PS50113"/>
    </source>
</evidence>
<dbReference type="PROSITE" id="PS50894">
    <property type="entry name" value="HPT"/>
    <property type="match status" value="1"/>
</dbReference>
<accession>A0ABP8V0J6</accession>
<dbReference type="SUPFAM" id="SSF55781">
    <property type="entry name" value="GAF domain-like"/>
    <property type="match status" value="1"/>
</dbReference>
<reference evidence="24" key="1">
    <citation type="journal article" date="2019" name="Int. J. Syst. Evol. Microbiol.">
        <title>The Global Catalogue of Microorganisms (GCM) 10K type strain sequencing project: providing services to taxonomists for standard genome sequencing and annotation.</title>
        <authorList>
            <consortium name="The Broad Institute Genomics Platform"/>
            <consortium name="The Broad Institute Genome Sequencing Center for Infectious Disease"/>
            <person name="Wu L."/>
            <person name="Ma J."/>
        </authorList>
    </citation>
    <scope>NUCLEOTIDE SEQUENCE [LARGE SCALE GENOMIC DNA]</scope>
    <source>
        <strain evidence="24">JCM 17805</strain>
    </source>
</reference>
<keyword evidence="17" id="KW-0732">Signal</keyword>
<dbReference type="SMART" id="SM00388">
    <property type="entry name" value="HisKA"/>
    <property type="match status" value="1"/>
</dbReference>
<dbReference type="CDD" id="cd00130">
    <property type="entry name" value="PAS"/>
    <property type="match status" value="2"/>
</dbReference>
<evidence type="ECO:0000256" key="4">
    <source>
        <dbReference type="ARBA" id="ARBA00022475"/>
    </source>
</evidence>
<keyword evidence="13" id="KW-0472">Membrane</keyword>
<dbReference type="Pfam" id="PF01627">
    <property type="entry name" value="Hpt"/>
    <property type="match status" value="1"/>
</dbReference>
<evidence type="ECO:0000256" key="16">
    <source>
        <dbReference type="SAM" id="Coils"/>
    </source>
</evidence>
<dbReference type="CDD" id="cd17546">
    <property type="entry name" value="REC_hyHK_CKI1_RcsC-like"/>
    <property type="match status" value="1"/>
</dbReference>
<keyword evidence="4" id="KW-1003">Cell membrane</keyword>
<evidence type="ECO:0000256" key="5">
    <source>
        <dbReference type="ARBA" id="ARBA00022553"/>
    </source>
</evidence>
<dbReference type="InterPro" id="IPR036890">
    <property type="entry name" value="HATPase_C_sf"/>
</dbReference>
<dbReference type="EC" id="2.7.13.3" evidence="3"/>
<dbReference type="Gene3D" id="3.40.190.10">
    <property type="entry name" value="Periplasmic binding protein-like II"/>
    <property type="match status" value="6"/>
</dbReference>
<evidence type="ECO:0000256" key="14">
    <source>
        <dbReference type="PROSITE-ProRule" id="PRU00110"/>
    </source>
</evidence>
<dbReference type="EMBL" id="BAABFL010000065">
    <property type="protein sequence ID" value="GAA4648362.1"/>
    <property type="molecule type" value="Genomic_DNA"/>
</dbReference>
<feature type="modified residue" description="4-aspartylphosphate" evidence="15">
    <location>
        <position position="1524"/>
    </location>
</feature>
<dbReference type="SUPFAM" id="SSF52172">
    <property type="entry name" value="CheY-like"/>
    <property type="match status" value="1"/>
</dbReference>
<dbReference type="SMART" id="SM00091">
    <property type="entry name" value="PAS"/>
    <property type="match status" value="2"/>
</dbReference>
<evidence type="ECO:0000259" key="20">
    <source>
        <dbReference type="PROSITE" id="PS50112"/>
    </source>
</evidence>
<dbReference type="Gene3D" id="3.30.450.20">
    <property type="entry name" value="PAS domain"/>
    <property type="match status" value="2"/>
</dbReference>
<gene>
    <name evidence="23" type="ORF">GCM10023116_06290</name>
</gene>
<dbReference type="InterPro" id="IPR029016">
    <property type="entry name" value="GAF-like_dom_sf"/>
</dbReference>
<dbReference type="InterPro" id="IPR036641">
    <property type="entry name" value="HPT_dom_sf"/>
</dbReference>
<dbReference type="SMART" id="SM00062">
    <property type="entry name" value="PBPb"/>
    <property type="match status" value="3"/>
</dbReference>
<dbReference type="SMART" id="SM00065">
    <property type="entry name" value="GAF"/>
    <property type="match status" value="1"/>
</dbReference>
<keyword evidence="12" id="KW-0902">Two-component regulatory system</keyword>
<evidence type="ECO:0000256" key="8">
    <source>
        <dbReference type="ARBA" id="ARBA00022741"/>
    </source>
</evidence>
<dbReference type="CDD" id="cd01007">
    <property type="entry name" value="PBP2_BvgS_HisK_like"/>
    <property type="match status" value="1"/>
</dbReference>
<dbReference type="Pfam" id="PF00497">
    <property type="entry name" value="SBP_bac_3"/>
    <property type="match status" value="3"/>
</dbReference>
<keyword evidence="6" id="KW-0808">Transferase</keyword>
<dbReference type="InterPro" id="IPR013655">
    <property type="entry name" value="PAS_fold_3"/>
</dbReference>
<dbReference type="SUPFAM" id="SSF53850">
    <property type="entry name" value="Periplasmic binding protein-like II"/>
    <property type="match status" value="3"/>
</dbReference>
<evidence type="ECO:0000256" key="17">
    <source>
        <dbReference type="SAM" id="SignalP"/>
    </source>
</evidence>
<evidence type="ECO:0000259" key="19">
    <source>
        <dbReference type="PROSITE" id="PS50110"/>
    </source>
</evidence>
<name>A0ABP8V0J6_9GAMM</name>
<evidence type="ECO:0000256" key="1">
    <source>
        <dbReference type="ARBA" id="ARBA00000085"/>
    </source>
</evidence>
<feature type="chain" id="PRO_5045162082" description="histidine kinase" evidence="17">
    <location>
        <begin position="17"/>
        <end position="1806"/>
    </location>
</feature>
<dbReference type="Pfam" id="PF02518">
    <property type="entry name" value="HATPase_c"/>
    <property type="match status" value="1"/>
</dbReference>
<dbReference type="CDD" id="cd16922">
    <property type="entry name" value="HATPase_EvgS-ArcB-TorS-like"/>
    <property type="match status" value="1"/>
</dbReference>
<evidence type="ECO:0000256" key="10">
    <source>
        <dbReference type="ARBA" id="ARBA00022840"/>
    </source>
</evidence>
<dbReference type="Pfam" id="PF00072">
    <property type="entry name" value="Response_reg"/>
    <property type="match status" value="1"/>
</dbReference>
<dbReference type="PROSITE" id="PS50109">
    <property type="entry name" value="HIS_KIN"/>
    <property type="match status" value="1"/>
</dbReference>
<evidence type="ECO:0000256" key="2">
    <source>
        <dbReference type="ARBA" id="ARBA00004651"/>
    </source>
</evidence>
<dbReference type="InterPro" id="IPR003661">
    <property type="entry name" value="HisK_dim/P_dom"/>
</dbReference>
<feature type="signal peptide" evidence="17">
    <location>
        <begin position="1"/>
        <end position="16"/>
    </location>
</feature>
<evidence type="ECO:0000313" key="24">
    <source>
        <dbReference type="Proteomes" id="UP001500604"/>
    </source>
</evidence>
<dbReference type="Pfam" id="PF00512">
    <property type="entry name" value="HisKA"/>
    <property type="match status" value="1"/>
</dbReference>
<dbReference type="InterPro" id="IPR003018">
    <property type="entry name" value="GAF"/>
</dbReference>
<organism evidence="23 24">
    <name type="scientific">Kistimonas scapharcae</name>
    <dbReference type="NCBI Taxonomy" id="1036133"/>
    <lineage>
        <taxon>Bacteria</taxon>
        <taxon>Pseudomonadati</taxon>
        <taxon>Pseudomonadota</taxon>
        <taxon>Gammaproteobacteria</taxon>
        <taxon>Oceanospirillales</taxon>
        <taxon>Endozoicomonadaceae</taxon>
        <taxon>Kistimonas</taxon>
    </lineage>
</organism>
<feature type="domain" description="PAC" evidence="21">
    <location>
        <begin position="1022"/>
        <end position="1075"/>
    </location>
</feature>
<evidence type="ECO:0000256" key="13">
    <source>
        <dbReference type="ARBA" id="ARBA00023136"/>
    </source>
</evidence>
<dbReference type="PANTHER" id="PTHR45339">
    <property type="entry name" value="HYBRID SIGNAL TRANSDUCTION HISTIDINE KINASE J"/>
    <property type="match status" value="1"/>
</dbReference>
<evidence type="ECO:0000256" key="3">
    <source>
        <dbReference type="ARBA" id="ARBA00012438"/>
    </source>
</evidence>
<dbReference type="Proteomes" id="UP001500604">
    <property type="component" value="Unassembled WGS sequence"/>
</dbReference>
<dbReference type="PANTHER" id="PTHR45339:SF1">
    <property type="entry name" value="HYBRID SIGNAL TRANSDUCTION HISTIDINE KINASE J"/>
    <property type="match status" value="1"/>
</dbReference>
<dbReference type="InterPro" id="IPR001610">
    <property type="entry name" value="PAC"/>
</dbReference>
<comment type="subcellular location">
    <subcellularLocation>
        <location evidence="2">Cell membrane</location>
        <topology evidence="2">Multi-pass membrane protein</topology>
    </subcellularLocation>
</comment>
<dbReference type="CDD" id="cd00082">
    <property type="entry name" value="HisKA"/>
    <property type="match status" value="1"/>
</dbReference>
<dbReference type="InterPro" id="IPR001789">
    <property type="entry name" value="Sig_transdc_resp-reg_receiver"/>
</dbReference>
<comment type="caution">
    <text evidence="23">The sequence shown here is derived from an EMBL/GenBank/DDBJ whole genome shotgun (WGS) entry which is preliminary data.</text>
</comment>
<feature type="domain" description="Response regulatory" evidence="19">
    <location>
        <begin position="1475"/>
        <end position="1591"/>
    </location>
</feature>
<dbReference type="NCBIfam" id="TIGR00229">
    <property type="entry name" value="sensory_box"/>
    <property type="match status" value="2"/>
</dbReference>
<dbReference type="SMART" id="SM00387">
    <property type="entry name" value="HATPase_c"/>
    <property type="match status" value="1"/>
</dbReference>
<dbReference type="InterPro" id="IPR036097">
    <property type="entry name" value="HisK_dim/P_sf"/>
</dbReference>
<keyword evidence="16" id="KW-0175">Coiled coil</keyword>
<dbReference type="PRINTS" id="PR00344">
    <property type="entry name" value="BCTRLSENSOR"/>
</dbReference>
<evidence type="ECO:0000313" key="23">
    <source>
        <dbReference type="EMBL" id="GAA4648362.1"/>
    </source>
</evidence>
<dbReference type="PROSITE" id="PS50112">
    <property type="entry name" value="PAS"/>
    <property type="match status" value="1"/>
</dbReference>
<dbReference type="Pfam" id="PF08447">
    <property type="entry name" value="PAS_3"/>
    <property type="match status" value="1"/>
</dbReference>
<dbReference type="InterPro" id="IPR000700">
    <property type="entry name" value="PAS-assoc_C"/>
</dbReference>
<dbReference type="Pfam" id="PF13426">
    <property type="entry name" value="PAS_9"/>
    <property type="match status" value="1"/>
</dbReference>
<comment type="catalytic activity">
    <reaction evidence="1">
        <text>ATP + protein L-histidine = ADP + protein N-phospho-L-histidine.</text>
        <dbReference type="EC" id="2.7.13.3"/>
    </reaction>
</comment>
<dbReference type="InterPro" id="IPR000014">
    <property type="entry name" value="PAS"/>
</dbReference>
<keyword evidence="24" id="KW-1185">Reference proteome</keyword>
<sequence>MCCLLMLLSLVLPASAADDLLVSRSYQYQPLTVAYQSHVPLMYTNDQGEAEGLVIELWKRWSKRVGIPLRFVEMTKEEALEQEQRGRVDIIAAIPDFEEWPDSIDTDTTILTANAGLYVSNIDTNKKRIKSLKSEAVGVIAGSRCEAVLKSADYRFLVRYPDYMALINAASQGDVRVIAGLMPAIEYFLANRGILDDFRMVEKPLYSTTFKAGVSKSHFYLPRMIAQGMDSIPVYEKSQIQDDWLKRSDTSSHDASVLTVAVDNGFPPLAFVNALGKPAGLFIDMWKLWSEKTGRPIRFRTGNWSDSIEALENGKADIHFALTPTRDRQKWIAFSEPLYGMSSTLFYRSVDMPVSSYSDLAGVRIGVLGDSSQQSFMEQWLPEAKIITFSNNEQMIHALLEGEIRTFVGEPVAIRIILNQLGVIGEITANDNSLVRETMAAGVRLDNADLLPLINQGFNAITPAELAAIEERWIVEASDRFFGMSFRQLDLTTQEKEWLEEHPVIRVVVNQTMPPLSFVGDNGQLEGVAIDYLKLIEDRLGVTFQISGVTSWQESLGLIYQKQADMSSSALFTEDQGKYLDFSKSYLEIPSVIITRDADHSIQGINDLHGKTVAFIPGTGVRSYLRNHQVKMRLVEVPSVSAAFKMVSLGHIDAFIVNLATASYMIDRLKITNLRVASEAGFSFRYRMASHKDDPTLNTLINKALNSVSEAERQTIEEQWVRLGVDTWRPNKEFAIGLLLIIFTLVLIVYWNRKLAREVSERQRVESVLRIRAEADRVLSNVTRQFMDKPLEEAIRFTLQVLTEFMTADRTYVVRYDNDSRAVSVPFQWCRVGSWMGQERLRDLTCSDYQPLREGPLAGQVCQVSRNELNGETAPALLETMTGLEVQSVIHVPMMLAGRAVGSIAQVTGDYDKHWGADEIILLRRAGELIAIAQSRKNAEDALRTSEERYQLAMEAASDGLWDWDLHEGKIYFSPRYMLILGYSPGEVPGTPSAWKRLIHPDDKAATVKYMNEMFSHCREPFQYVYRMRRKDGSYATVRIKSKVISHSLEGRPLRAVGTLVDITEQRMRERELSMARFSLDNSADQVQWVRKDGSHKYVNKSICKALGYSQEELLNMNAMDITLGLTEEAWKQQWEKVTTGKLSTYEVLRVTRDNEVFPVEITANYMEYEGEGFLFASGRNISDRKQAEAALQKAKEEADQANQAKSHFLANMSHEIRTPMNAIIGLSQLAMKTQLSPRQRDYFQKIHAAADSLLGIINDILDFSKIEAGKLDMEEVVFDLSAVFAHMTNMLSMKIRAKEIDFQCNIAEDLPTKYIGDPVRLGQVLLNLTHNAVKFTDEKGRVTVSANLVSKESDKVKLQLTVEDTGIGIQSEKLSRLFASFSQVDGTTTRKFGGTGLGLAICKRLVEMMHGSIRVESTPGEGSTFTFTVELGMADENAELADLPESLHQLRLTDNTGLNEAAILADEAIGKHFTVLLVEDNEINQQVATELLEIMGIDVILAVNGREAVDMVRQNRVDLVFMDIQMPEMDGYEATRTIRQIPELVTLPIVAMTAHAMAGDRERCIEAGMNDHISKPLIFDELYSLVLRYVHDKENDAGLPSASKPVELPGIDIEQGLQRVMNNRALFYRLLATFRREHAQSAEVIRRALGERDYDAALHECHSLKGGAGNIGAVSVFRTAKALEYRLRQHPASDIDCEDLLLHLESHLSEVLAGLDTLDHCEKMHDELPSSIPVNPAADIAEIIDQIRLKLREGDAEVVNYFPLLASELQADCYTEKLNDLKQCMEHYDFEDASKVLDELLQEIA</sequence>
<dbReference type="Gene3D" id="1.20.120.160">
    <property type="entry name" value="HPT domain"/>
    <property type="match status" value="1"/>
</dbReference>
<evidence type="ECO:0000259" key="22">
    <source>
        <dbReference type="PROSITE" id="PS50894"/>
    </source>
</evidence>
<dbReference type="Gene3D" id="3.30.450.40">
    <property type="match status" value="1"/>
</dbReference>
<keyword evidence="5 15" id="KW-0597">Phosphoprotein</keyword>
<feature type="modified residue" description="Phosphohistidine" evidence="14">
    <location>
        <position position="1663"/>
    </location>
</feature>
<evidence type="ECO:0000256" key="9">
    <source>
        <dbReference type="ARBA" id="ARBA00022777"/>
    </source>
</evidence>
<dbReference type="InterPro" id="IPR035965">
    <property type="entry name" value="PAS-like_dom_sf"/>
</dbReference>
<dbReference type="InterPro" id="IPR003594">
    <property type="entry name" value="HATPase_dom"/>
</dbReference>
<dbReference type="Gene3D" id="1.10.287.130">
    <property type="match status" value="1"/>
</dbReference>